<reference evidence="13" key="1">
    <citation type="submission" date="2025-08" db="UniProtKB">
        <authorList>
            <consortium name="Ensembl"/>
        </authorList>
    </citation>
    <scope>IDENTIFICATION</scope>
</reference>
<evidence type="ECO:0000256" key="3">
    <source>
        <dbReference type="ARBA" id="ARBA00022525"/>
    </source>
</evidence>
<dbReference type="InterPro" id="IPR036186">
    <property type="entry name" value="Serpin_sf"/>
</dbReference>
<sequence length="413" mass="47039">MKMLVFLCLLIVGLHSNSYCYEPNYQGVRNQNQRGQENRNTPQQTVGNSVCQFACCFYKEISSLENSGNIFFSPLSISTAFAMLTLGARSDTLTQILRVLSFNPREISENEIHEGYRQLIQMVNRKNEGLQLNMGNVLFVLDQLKPQDKFLSNLRNFYEGEVYPMNFKRADQAQIKINEYVAGRTNGKIKDLMSNLDPLTEILLISYIYFNAEWEKPFDPKYTKKNKFFVDGFKAVEVPMMFGMGLFKHGYDEQLSSTVVQMDYKGGASAFFILPDQGRMRKLEKRLSCELFCLKTSSHFFGGANLHLPKFTLYGTYNLKNILYKMGIMDIFTDKADLSGITGQPQHRISQAIHKAVVKVDETGTEAAAATGMEIVPMSVPVTITFNRPFLMVITMEENILFMGKIVNPLKKD</sequence>
<accession>A0A8B9ZBR5</accession>
<evidence type="ECO:0000256" key="7">
    <source>
        <dbReference type="ARBA" id="ARBA00039512"/>
    </source>
</evidence>
<dbReference type="FunFam" id="2.30.39.10:FF:000003">
    <property type="entry name" value="alpha-1-antitrypsin isoform X1"/>
    <property type="match status" value="1"/>
</dbReference>
<evidence type="ECO:0000256" key="2">
    <source>
        <dbReference type="ARBA" id="ARBA00009500"/>
    </source>
</evidence>
<dbReference type="PANTHER" id="PTHR11461">
    <property type="entry name" value="SERINE PROTEASE INHIBITOR, SERPIN"/>
    <property type="match status" value="1"/>
</dbReference>
<dbReference type="Gene3D" id="2.30.39.10">
    <property type="entry name" value="Alpha-1-antitrypsin, domain 1"/>
    <property type="match status" value="1"/>
</dbReference>
<organism evidence="13 14">
    <name type="scientific">Buteo japonicus</name>
    <dbReference type="NCBI Taxonomy" id="224669"/>
    <lineage>
        <taxon>Eukaryota</taxon>
        <taxon>Metazoa</taxon>
        <taxon>Chordata</taxon>
        <taxon>Craniata</taxon>
        <taxon>Vertebrata</taxon>
        <taxon>Euteleostomi</taxon>
        <taxon>Archelosauria</taxon>
        <taxon>Archosauria</taxon>
        <taxon>Dinosauria</taxon>
        <taxon>Saurischia</taxon>
        <taxon>Theropoda</taxon>
        <taxon>Coelurosauria</taxon>
        <taxon>Aves</taxon>
        <taxon>Neognathae</taxon>
        <taxon>Neoaves</taxon>
        <taxon>Telluraves</taxon>
        <taxon>Accipitrimorphae</taxon>
        <taxon>Accipitriformes</taxon>
        <taxon>Accipitridae</taxon>
        <taxon>Accipitrinae</taxon>
        <taxon>Buteo</taxon>
    </lineage>
</organism>
<comment type="similarity">
    <text evidence="2 10">Belongs to the serpin family.</text>
</comment>
<dbReference type="Proteomes" id="UP000694555">
    <property type="component" value="Unplaced"/>
</dbReference>
<comment type="subcellular location">
    <subcellularLocation>
        <location evidence="1">Secreted</location>
    </subcellularLocation>
</comment>
<dbReference type="Gene3D" id="2.10.310.10">
    <property type="entry name" value="Serpins superfamily"/>
    <property type="match status" value="1"/>
</dbReference>
<dbReference type="FunFam" id="3.30.497.10:FF:000001">
    <property type="entry name" value="Serine protease inhibitor"/>
    <property type="match status" value="1"/>
</dbReference>
<dbReference type="GO" id="GO:0004867">
    <property type="term" value="F:serine-type endopeptidase inhibitor activity"/>
    <property type="evidence" value="ECO:0007669"/>
    <property type="project" value="InterPro"/>
</dbReference>
<dbReference type="PROSITE" id="PS00284">
    <property type="entry name" value="SERPIN"/>
    <property type="match status" value="1"/>
</dbReference>
<evidence type="ECO:0000256" key="1">
    <source>
        <dbReference type="ARBA" id="ARBA00004613"/>
    </source>
</evidence>
<comment type="function">
    <text evidence="6">Major thyroid hormone transport protein in serum.</text>
</comment>
<evidence type="ECO:0000256" key="8">
    <source>
        <dbReference type="ARBA" id="ARBA00042967"/>
    </source>
</evidence>
<dbReference type="Ensembl" id="ENSBJAT00000003208.1">
    <property type="protein sequence ID" value="ENSBJAP00000003126.1"/>
    <property type="gene ID" value="ENSBJAG00000002251.1"/>
</dbReference>
<dbReference type="InterPro" id="IPR023795">
    <property type="entry name" value="Serpin_CS"/>
</dbReference>
<feature type="domain" description="Serpin" evidence="12">
    <location>
        <begin position="55"/>
        <end position="409"/>
    </location>
</feature>
<evidence type="ECO:0000256" key="10">
    <source>
        <dbReference type="RuleBase" id="RU000411"/>
    </source>
</evidence>
<evidence type="ECO:0000256" key="5">
    <source>
        <dbReference type="ARBA" id="ARBA00023180"/>
    </source>
</evidence>
<dbReference type="Pfam" id="PF00079">
    <property type="entry name" value="Serpin"/>
    <property type="match status" value="1"/>
</dbReference>
<evidence type="ECO:0000256" key="9">
    <source>
        <dbReference type="ARBA" id="ARBA00043177"/>
    </source>
</evidence>
<dbReference type="InterPro" id="IPR023796">
    <property type="entry name" value="Serpin_dom"/>
</dbReference>
<feature type="chain" id="PRO_5034657070" description="Thyroxine-binding globulin" evidence="11">
    <location>
        <begin position="21"/>
        <end position="413"/>
    </location>
</feature>
<feature type="signal peptide" evidence="11">
    <location>
        <begin position="1"/>
        <end position="20"/>
    </location>
</feature>
<evidence type="ECO:0000256" key="6">
    <source>
        <dbReference type="ARBA" id="ARBA00037352"/>
    </source>
</evidence>
<dbReference type="InterPro" id="IPR042185">
    <property type="entry name" value="Serpin_sf_2"/>
</dbReference>
<keyword evidence="3" id="KW-0964">Secreted</keyword>
<dbReference type="PANTHER" id="PTHR11461:SF375">
    <property type="entry name" value="THYROXINE-BINDING GLOBULIN"/>
    <property type="match status" value="1"/>
</dbReference>
<protein>
    <recommendedName>
        <fullName evidence="7">Thyroxine-binding globulin</fullName>
    </recommendedName>
    <alternativeName>
        <fullName evidence="9">Serpin A7</fullName>
    </alternativeName>
    <alternativeName>
        <fullName evidence="8">T4-binding globulin</fullName>
    </alternativeName>
</protein>
<name>A0A8B9ZBR5_9AVES</name>
<dbReference type="InterPro" id="IPR000215">
    <property type="entry name" value="Serpin_fam"/>
</dbReference>
<evidence type="ECO:0000256" key="11">
    <source>
        <dbReference type="SAM" id="SignalP"/>
    </source>
</evidence>
<dbReference type="SMART" id="SM00093">
    <property type="entry name" value="SERPIN"/>
    <property type="match status" value="1"/>
</dbReference>
<evidence type="ECO:0000256" key="4">
    <source>
        <dbReference type="ARBA" id="ARBA00022729"/>
    </source>
</evidence>
<dbReference type="InterPro" id="IPR042178">
    <property type="entry name" value="Serpin_sf_1"/>
</dbReference>
<reference evidence="13" key="2">
    <citation type="submission" date="2025-09" db="UniProtKB">
        <authorList>
            <consortium name="Ensembl"/>
        </authorList>
    </citation>
    <scope>IDENTIFICATION</scope>
</reference>
<keyword evidence="4 11" id="KW-0732">Signal</keyword>
<dbReference type="GO" id="GO:0005615">
    <property type="term" value="C:extracellular space"/>
    <property type="evidence" value="ECO:0007669"/>
    <property type="project" value="InterPro"/>
</dbReference>
<dbReference type="Gene3D" id="3.30.497.10">
    <property type="entry name" value="Antithrombin, subunit I, domain 2"/>
    <property type="match status" value="1"/>
</dbReference>
<evidence type="ECO:0000259" key="12">
    <source>
        <dbReference type="SMART" id="SM00093"/>
    </source>
</evidence>
<proteinExistence type="inferred from homology"/>
<keyword evidence="5" id="KW-0325">Glycoprotein</keyword>
<dbReference type="SUPFAM" id="SSF56574">
    <property type="entry name" value="Serpins"/>
    <property type="match status" value="1"/>
</dbReference>
<keyword evidence="14" id="KW-1185">Reference proteome</keyword>
<dbReference type="AlphaFoldDB" id="A0A8B9ZBR5"/>
<evidence type="ECO:0000313" key="14">
    <source>
        <dbReference type="Proteomes" id="UP000694555"/>
    </source>
</evidence>
<evidence type="ECO:0000313" key="13">
    <source>
        <dbReference type="Ensembl" id="ENSBJAP00000003126.1"/>
    </source>
</evidence>